<evidence type="ECO:0000256" key="8">
    <source>
        <dbReference type="ARBA" id="ARBA00023004"/>
    </source>
</evidence>
<feature type="binding site" evidence="11">
    <location>
        <position position="96"/>
    </location>
    <ligand>
        <name>Ni(2+)</name>
        <dbReference type="ChEBI" id="CHEBI:49786"/>
        <note>for nickel-dependent acireductone dioxygenase activity</note>
    </ligand>
</feature>
<name>A0AAV4BCU6_9GAST</name>
<comment type="function">
    <text evidence="11">Catalyzes 2 different reactions between oxygen and the acireductone 1,2-dihydroxy-3-keto-5-methylthiopentene (DHK-MTPene) depending upon the metal bound in the active site. Fe-containing acireductone dioxygenase (Fe-ARD) produces formate and 2-keto-4-methylthiobutyrate (KMTB), the alpha-ketoacid precursor of methionine in the methionine recycle pathway. Ni-containing acireductone dioxygenase (Ni-ARD) produces methylthiopropionate, carbon monoxide and formate, and does not lie on the methionine recycle pathway.</text>
</comment>
<keyword evidence="13" id="KW-1185">Reference proteome</keyword>
<keyword evidence="10 11" id="KW-0539">Nucleus</keyword>
<evidence type="ECO:0000256" key="3">
    <source>
        <dbReference type="ARBA" id="ARBA00022596"/>
    </source>
</evidence>
<proteinExistence type="inferred from homology"/>
<keyword evidence="3 11" id="KW-0533">Nickel</keyword>
<dbReference type="AlphaFoldDB" id="A0AAV4BCU6"/>
<keyword evidence="5 11" id="KW-0479">Metal-binding</keyword>
<feature type="binding site" evidence="11">
    <location>
        <position position="90"/>
    </location>
    <ligand>
        <name>Ni(2+)</name>
        <dbReference type="ChEBI" id="CHEBI:49786"/>
        <note>for nickel-dependent acireductone dioxygenase activity</note>
    </ligand>
</feature>
<dbReference type="FunFam" id="2.60.120.10:FF:000099">
    <property type="entry name" value="1,2-dihydroxy-3-keto-5-methylthiopentene dioxygenase"/>
    <property type="match status" value="1"/>
</dbReference>
<feature type="binding site" evidence="11">
    <location>
        <position position="135"/>
    </location>
    <ligand>
        <name>Fe(2+)</name>
        <dbReference type="ChEBI" id="CHEBI:29033"/>
        <note>for iron-dependent acireductone dioxygenase activity</note>
    </ligand>
</feature>
<dbReference type="PANTHER" id="PTHR23418:SF0">
    <property type="entry name" value="ACIREDUCTONE DIOXYGENASE"/>
    <property type="match status" value="1"/>
</dbReference>
<keyword evidence="2 11" id="KW-0963">Cytoplasm</keyword>
<keyword evidence="4 11" id="KW-0028">Amino-acid biosynthesis</keyword>
<dbReference type="SUPFAM" id="SSF51182">
    <property type="entry name" value="RmlC-like cupins"/>
    <property type="match status" value="1"/>
</dbReference>
<feature type="binding site" evidence="11">
    <location>
        <position position="135"/>
    </location>
    <ligand>
        <name>Ni(2+)</name>
        <dbReference type="ChEBI" id="CHEBI:49786"/>
        <note>for nickel-dependent acireductone dioxygenase activity</note>
    </ligand>
</feature>
<reference evidence="12 13" key="1">
    <citation type="journal article" date="2021" name="Elife">
        <title>Chloroplast acquisition without the gene transfer in kleptoplastic sea slugs, Plakobranchus ocellatus.</title>
        <authorList>
            <person name="Maeda T."/>
            <person name="Takahashi S."/>
            <person name="Yoshida T."/>
            <person name="Shimamura S."/>
            <person name="Takaki Y."/>
            <person name="Nagai Y."/>
            <person name="Toyoda A."/>
            <person name="Suzuki Y."/>
            <person name="Arimoto A."/>
            <person name="Ishii H."/>
            <person name="Satoh N."/>
            <person name="Nishiyama T."/>
            <person name="Hasebe M."/>
            <person name="Maruyama T."/>
            <person name="Minagawa J."/>
            <person name="Obokata J."/>
            <person name="Shigenobu S."/>
        </authorList>
    </citation>
    <scope>NUCLEOTIDE SEQUENCE [LARGE SCALE GENOMIC DNA]</scope>
</reference>
<feature type="binding site" evidence="11">
    <location>
        <position position="92"/>
    </location>
    <ligand>
        <name>Fe(2+)</name>
        <dbReference type="ChEBI" id="CHEBI:29033"/>
        <note>for iron-dependent acireductone dioxygenase activity</note>
    </ligand>
</feature>
<evidence type="ECO:0000256" key="7">
    <source>
        <dbReference type="ARBA" id="ARBA00023002"/>
    </source>
</evidence>
<keyword evidence="8 11" id="KW-0408">Iron</keyword>
<dbReference type="GO" id="GO:0010309">
    <property type="term" value="F:acireductone dioxygenase [iron(II)-requiring] activity"/>
    <property type="evidence" value="ECO:0007669"/>
    <property type="project" value="UniProtKB-UniRule"/>
</dbReference>
<keyword evidence="9 11" id="KW-0486">Methionine biosynthesis</keyword>
<evidence type="ECO:0000256" key="10">
    <source>
        <dbReference type="ARBA" id="ARBA00023242"/>
    </source>
</evidence>
<keyword evidence="6 11" id="KW-0223">Dioxygenase</keyword>
<dbReference type="EC" id="1.13.11.54" evidence="11"/>
<dbReference type="InterPro" id="IPR027496">
    <property type="entry name" value="ARD_euk"/>
</dbReference>
<dbReference type="HAMAP" id="MF_03154">
    <property type="entry name" value="Salvage_MtnD_euk"/>
    <property type="match status" value="1"/>
</dbReference>
<evidence type="ECO:0000256" key="11">
    <source>
        <dbReference type="HAMAP-Rule" id="MF_03154"/>
    </source>
</evidence>
<evidence type="ECO:0000256" key="9">
    <source>
        <dbReference type="ARBA" id="ARBA00023167"/>
    </source>
</evidence>
<dbReference type="Pfam" id="PF03079">
    <property type="entry name" value="ARD"/>
    <property type="match status" value="1"/>
</dbReference>
<evidence type="ECO:0000256" key="4">
    <source>
        <dbReference type="ARBA" id="ARBA00022605"/>
    </source>
</evidence>
<dbReference type="CDD" id="cd02232">
    <property type="entry name" value="cupin_ARD"/>
    <property type="match status" value="1"/>
</dbReference>
<dbReference type="PANTHER" id="PTHR23418">
    <property type="entry name" value="ACIREDUCTONE DIOXYGENASE"/>
    <property type="match status" value="1"/>
</dbReference>
<accession>A0AAV4BCU6</accession>
<dbReference type="GO" id="GO:0019509">
    <property type="term" value="P:L-methionine salvage from methylthioadenosine"/>
    <property type="evidence" value="ECO:0007669"/>
    <property type="project" value="UniProtKB-UniRule"/>
</dbReference>
<feature type="binding site" evidence="11">
    <location>
        <position position="90"/>
    </location>
    <ligand>
        <name>Fe(2+)</name>
        <dbReference type="ChEBI" id="CHEBI:29033"/>
        <note>for iron-dependent acireductone dioxygenase activity</note>
    </ligand>
</feature>
<dbReference type="InterPro" id="IPR011051">
    <property type="entry name" value="RmlC_Cupin_sf"/>
</dbReference>
<comment type="pathway">
    <text evidence="11">Amino-acid biosynthesis; L-methionine biosynthesis via salvage pathway; L-methionine from S-methyl-5-thio-alpha-D-ribose 1-phosphate: step 5/6.</text>
</comment>
<comment type="cofactor">
    <cofactor evidence="11">
        <name>Fe(2+)</name>
        <dbReference type="ChEBI" id="CHEBI:29033"/>
    </cofactor>
    <cofactor evidence="11">
        <name>Ni(2+)</name>
        <dbReference type="ChEBI" id="CHEBI:49786"/>
    </cofactor>
    <text evidence="11">Binds either 1 Fe or Ni cation per monomer. Iron-binding promotes an acireductone dioxygenase reaction producing 2-keto-4-methylthiobutyrate, while nickel-binding promotes an acireductone dioxygenase reaction producing 3-(methylsulfanyl)propanoate.</text>
</comment>
<dbReference type="Gene3D" id="2.60.120.10">
    <property type="entry name" value="Jelly Rolls"/>
    <property type="match status" value="1"/>
</dbReference>
<dbReference type="GO" id="GO:0005737">
    <property type="term" value="C:cytoplasm"/>
    <property type="evidence" value="ECO:0007669"/>
    <property type="project" value="UniProtKB-SubCell"/>
</dbReference>
<dbReference type="EC" id="1.13.11.53" evidence="11"/>
<dbReference type="EMBL" id="BLXT01004654">
    <property type="protein sequence ID" value="GFO16184.1"/>
    <property type="molecule type" value="Genomic_DNA"/>
</dbReference>
<comment type="catalytic activity">
    <reaction evidence="11">
        <text>1,2-dihydroxy-5-(methylsulfanyl)pent-1-en-3-one + O2 = 3-(methylsulfanyl)propanoate + CO + formate + 2 H(+)</text>
        <dbReference type="Rhea" id="RHEA:14161"/>
        <dbReference type="ChEBI" id="CHEBI:15378"/>
        <dbReference type="ChEBI" id="CHEBI:15379"/>
        <dbReference type="ChEBI" id="CHEBI:15740"/>
        <dbReference type="ChEBI" id="CHEBI:17245"/>
        <dbReference type="ChEBI" id="CHEBI:49016"/>
        <dbReference type="ChEBI" id="CHEBI:49252"/>
        <dbReference type="EC" id="1.13.11.53"/>
    </reaction>
</comment>
<dbReference type="Proteomes" id="UP000735302">
    <property type="component" value="Unassembled WGS sequence"/>
</dbReference>
<organism evidence="12 13">
    <name type="scientific">Plakobranchus ocellatus</name>
    <dbReference type="NCBI Taxonomy" id="259542"/>
    <lineage>
        <taxon>Eukaryota</taxon>
        <taxon>Metazoa</taxon>
        <taxon>Spiralia</taxon>
        <taxon>Lophotrochozoa</taxon>
        <taxon>Mollusca</taxon>
        <taxon>Gastropoda</taxon>
        <taxon>Heterobranchia</taxon>
        <taxon>Euthyneura</taxon>
        <taxon>Panpulmonata</taxon>
        <taxon>Sacoglossa</taxon>
        <taxon>Placobranchoidea</taxon>
        <taxon>Plakobranchidae</taxon>
        <taxon>Plakobranchus</taxon>
    </lineage>
</organism>
<evidence type="ECO:0000256" key="1">
    <source>
        <dbReference type="ARBA" id="ARBA00000428"/>
    </source>
</evidence>
<keyword evidence="7 11" id="KW-0560">Oxidoreductase</keyword>
<evidence type="ECO:0000256" key="6">
    <source>
        <dbReference type="ARBA" id="ARBA00022964"/>
    </source>
</evidence>
<dbReference type="GO" id="GO:0010308">
    <property type="term" value="F:acireductone dioxygenase (Ni2+-requiring) activity"/>
    <property type="evidence" value="ECO:0007669"/>
    <property type="project" value="UniProtKB-UniRule"/>
</dbReference>
<comment type="caution">
    <text evidence="12">The sequence shown here is derived from an EMBL/GenBank/DDBJ whole genome shotgun (WGS) entry which is preliminary data.</text>
</comment>
<dbReference type="GO" id="GO:0016151">
    <property type="term" value="F:nickel cation binding"/>
    <property type="evidence" value="ECO:0007669"/>
    <property type="project" value="UniProtKB-UniRule"/>
</dbReference>
<sequence>MVRAWYHDGADNEHQSEPHMLYPGQYLTLQELIKETGIEYFQFEADTIDSNSEYAKLREARGYKNEDRLEINREKLPNYDEKMKMFYAEHIHADEEIRFICEGSGYFDLRSRNDKWIRIEVVKDDLVIVPAGTYHRFTLDSSEYIKVRRLFTDEPAWTPIKRPEADSHPTRIKYLQDMGVVTY</sequence>
<feature type="binding site" evidence="11">
    <location>
        <position position="92"/>
    </location>
    <ligand>
        <name>Ni(2+)</name>
        <dbReference type="ChEBI" id="CHEBI:49786"/>
        <note>for nickel-dependent acireductone dioxygenase activity</note>
    </ligand>
</feature>
<evidence type="ECO:0000313" key="13">
    <source>
        <dbReference type="Proteomes" id="UP000735302"/>
    </source>
</evidence>
<dbReference type="InterPro" id="IPR004313">
    <property type="entry name" value="ARD"/>
</dbReference>
<evidence type="ECO:0000313" key="12">
    <source>
        <dbReference type="EMBL" id="GFO16184.1"/>
    </source>
</evidence>
<gene>
    <name evidence="12" type="ORF">PoB_004268900</name>
</gene>
<evidence type="ECO:0000256" key="2">
    <source>
        <dbReference type="ARBA" id="ARBA00022490"/>
    </source>
</evidence>
<dbReference type="InterPro" id="IPR014710">
    <property type="entry name" value="RmlC-like_jellyroll"/>
</dbReference>
<dbReference type="GO" id="GO:0005506">
    <property type="term" value="F:iron ion binding"/>
    <property type="evidence" value="ECO:0007669"/>
    <property type="project" value="UniProtKB-UniRule"/>
</dbReference>
<dbReference type="GO" id="GO:0005634">
    <property type="term" value="C:nucleus"/>
    <property type="evidence" value="ECO:0007669"/>
    <property type="project" value="UniProtKB-SubCell"/>
</dbReference>
<protein>
    <recommendedName>
        <fullName evidence="11">Acireductone dioxygenase</fullName>
    </recommendedName>
    <alternativeName>
        <fullName evidence="11">Acireductone dioxygenase (Fe(2+)-requiring)</fullName>
        <shortName evidence="11">ARD'</shortName>
        <shortName evidence="11">Fe-ARD</shortName>
        <ecNumber evidence="11">1.13.11.54</ecNumber>
    </alternativeName>
    <alternativeName>
        <fullName evidence="11">Acireductone dioxygenase (Ni(2+)-requiring)</fullName>
        <shortName evidence="11">ARD</shortName>
        <shortName evidence="11">Ni-ARD</shortName>
        <ecNumber evidence="11">1.13.11.53</ecNumber>
    </alternativeName>
</protein>
<comment type="similarity">
    <text evidence="11">Belongs to the acireductone dioxygenase (ARD) family.</text>
</comment>
<feature type="binding site" evidence="11">
    <location>
        <position position="96"/>
    </location>
    <ligand>
        <name>Fe(2+)</name>
        <dbReference type="ChEBI" id="CHEBI:29033"/>
        <note>for iron-dependent acireductone dioxygenase activity</note>
    </ligand>
</feature>
<comment type="subcellular location">
    <subcellularLocation>
        <location evidence="11">Cytoplasm</location>
    </subcellularLocation>
    <subcellularLocation>
        <location evidence="11">Nucleus</location>
    </subcellularLocation>
</comment>
<comment type="catalytic activity">
    <reaction evidence="1 11">
        <text>1,2-dihydroxy-5-(methylsulfanyl)pent-1-en-3-one + O2 = 4-methylsulfanyl-2-oxobutanoate + formate + 2 H(+)</text>
        <dbReference type="Rhea" id="RHEA:24504"/>
        <dbReference type="ChEBI" id="CHEBI:15378"/>
        <dbReference type="ChEBI" id="CHEBI:15379"/>
        <dbReference type="ChEBI" id="CHEBI:15740"/>
        <dbReference type="ChEBI" id="CHEBI:16723"/>
        <dbReference type="ChEBI" id="CHEBI:49252"/>
        <dbReference type="EC" id="1.13.11.54"/>
    </reaction>
</comment>
<evidence type="ECO:0000256" key="5">
    <source>
        <dbReference type="ARBA" id="ARBA00022723"/>
    </source>
</evidence>